<dbReference type="AlphaFoldDB" id="X1REP9"/>
<protein>
    <submittedName>
        <fullName evidence="2">Uncharacterized protein</fullName>
    </submittedName>
</protein>
<feature type="transmembrane region" description="Helical" evidence="1">
    <location>
        <begin position="7"/>
        <end position="28"/>
    </location>
</feature>
<evidence type="ECO:0000256" key="1">
    <source>
        <dbReference type="SAM" id="Phobius"/>
    </source>
</evidence>
<gene>
    <name evidence="2" type="ORF">S12H4_18798</name>
</gene>
<keyword evidence="1" id="KW-1133">Transmembrane helix</keyword>
<feature type="non-terminal residue" evidence="2">
    <location>
        <position position="41"/>
    </location>
</feature>
<dbReference type="EMBL" id="BARW01009326">
    <property type="protein sequence ID" value="GAI79078.1"/>
    <property type="molecule type" value="Genomic_DNA"/>
</dbReference>
<comment type="caution">
    <text evidence="2">The sequence shown here is derived from an EMBL/GenBank/DDBJ whole genome shotgun (WGS) entry which is preliminary data.</text>
</comment>
<sequence length="41" mass="4611">MQKGKGFFRLVVAVSILVFITFFLAAIFTKPEPEKPAKLRA</sequence>
<proteinExistence type="predicted"/>
<accession>X1REP9</accession>
<organism evidence="2">
    <name type="scientific">marine sediment metagenome</name>
    <dbReference type="NCBI Taxonomy" id="412755"/>
    <lineage>
        <taxon>unclassified sequences</taxon>
        <taxon>metagenomes</taxon>
        <taxon>ecological metagenomes</taxon>
    </lineage>
</organism>
<evidence type="ECO:0000313" key="2">
    <source>
        <dbReference type="EMBL" id="GAI79078.1"/>
    </source>
</evidence>
<keyword evidence="1" id="KW-0472">Membrane</keyword>
<reference evidence="2" key="1">
    <citation type="journal article" date="2014" name="Front. Microbiol.">
        <title>High frequency of phylogenetically diverse reductive dehalogenase-homologous genes in deep subseafloor sedimentary metagenomes.</title>
        <authorList>
            <person name="Kawai M."/>
            <person name="Futagami T."/>
            <person name="Toyoda A."/>
            <person name="Takaki Y."/>
            <person name="Nishi S."/>
            <person name="Hori S."/>
            <person name="Arai W."/>
            <person name="Tsubouchi T."/>
            <person name="Morono Y."/>
            <person name="Uchiyama I."/>
            <person name="Ito T."/>
            <person name="Fujiyama A."/>
            <person name="Inagaki F."/>
            <person name="Takami H."/>
        </authorList>
    </citation>
    <scope>NUCLEOTIDE SEQUENCE</scope>
    <source>
        <strain evidence="2">Expedition CK06-06</strain>
    </source>
</reference>
<keyword evidence="1" id="KW-0812">Transmembrane</keyword>
<name>X1REP9_9ZZZZ</name>